<dbReference type="GO" id="GO:0005524">
    <property type="term" value="F:ATP binding"/>
    <property type="evidence" value="ECO:0007669"/>
    <property type="project" value="InterPro"/>
</dbReference>
<dbReference type="GO" id="GO:0007005">
    <property type="term" value="P:mitochondrion organization"/>
    <property type="evidence" value="ECO:0007669"/>
    <property type="project" value="TreeGrafter"/>
</dbReference>
<dbReference type="AlphaFoldDB" id="A0A8K0HN73"/>
<dbReference type="GO" id="GO:0006515">
    <property type="term" value="P:protein quality control for misfolded or incompletely synthesized proteins"/>
    <property type="evidence" value="ECO:0007669"/>
    <property type="project" value="TreeGrafter"/>
</dbReference>
<name>A0A8K0HN73_9ROSA</name>
<accession>A0A8K0HN73</accession>
<organism evidence="1 2">
    <name type="scientific">Rhamnella rubrinervis</name>
    <dbReference type="NCBI Taxonomy" id="2594499"/>
    <lineage>
        <taxon>Eukaryota</taxon>
        <taxon>Viridiplantae</taxon>
        <taxon>Streptophyta</taxon>
        <taxon>Embryophyta</taxon>
        <taxon>Tracheophyta</taxon>
        <taxon>Spermatophyta</taxon>
        <taxon>Magnoliopsida</taxon>
        <taxon>eudicotyledons</taxon>
        <taxon>Gunneridae</taxon>
        <taxon>Pentapetalae</taxon>
        <taxon>rosids</taxon>
        <taxon>fabids</taxon>
        <taxon>Rosales</taxon>
        <taxon>Rhamnaceae</taxon>
        <taxon>rhamnoid group</taxon>
        <taxon>Rhamneae</taxon>
        <taxon>Rhamnella</taxon>
    </lineage>
</organism>
<dbReference type="Proteomes" id="UP000796880">
    <property type="component" value="Unassembled WGS sequence"/>
</dbReference>
<dbReference type="GO" id="GO:0003697">
    <property type="term" value="F:single-stranded DNA binding"/>
    <property type="evidence" value="ECO:0007669"/>
    <property type="project" value="TreeGrafter"/>
</dbReference>
<protein>
    <submittedName>
        <fullName evidence="1">Uncharacterized protein</fullName>
    </submittedName>
</protein>
<dbReference type="GO" id="GO:0004252">
    <property type="term" value="F:serine-type endopeptidase activity"/>
    <property type="evidence" value="ECO:0007669"/>
    <property type="project" value="InterPro"/>
</dbReference>
<dbReference type="InterPro" id="IPR027065">
    <property type="entry name" value="Lon_Prtase"/>
</dbReference>
<dbReference type="PANTHER" id="PTHR43718">
    <property type="entry name" value="LON PROTEASE"/>
    <property type="match status" value="1"/>
</dbReference>
<comment type="caution">
    <text evidence="1">The sequence shown here is derived from an EMBL/GenBank/DDBJ whole genome shotgun (WGS) entry which is preliminary data.</text>
</comment>
<dbReference type="Gene3D" id="1.20.5.5270">
    <property type="match status" value="1"/>
</dbReference>
<evidence type="ECO:0000313" key="2">
    <source>
        <dbReference type="Proteomes" id="UP000796880"/>
    </source>
</evidence>
<dbReference type="FunFam" id="1.20.5.5270:FF:000001">
    <property type="entry name" value="Lon protease homolog, mitochondrial"/>
    <property type="match status" value="1"/>
</dbReference>
<proteinExistence type="predicted"/>
<dbReference type="GO" id="GO:0005759">
    <property type="term" value="C:mitochondrial matrix"/>
    <property type="evidence" value="ECO:0007669"/>
    <property type="project" value="TreeGrafter"/>
</dbReference>
<gene>
    <name evidence="1" type="ORF">FNV43_RR00630</name>
</gene>
<dbReference type="GO" id="GO:0004176">
    <property type="term" value="F:ATP-dependent peptidase activity"/>
    <property type="evidence" value="ECO:0007669"/>
    <property type="project" value="InterPro"/>
</dbReference>
<dbReference type="EMBL" id="VOIH02000001">
    <property type="protein sequence ID" value="KAF3455987.1"/>
    <property type="molecule type" value="Genomic_DNA"/>
</dbReference>
<dbReference type="PANTHER" id="PTHR43718:SF2">
    <property type="entry name" value="LON PROTEASE HOMOLOG, MITOCHONDRIAL"/>
    <property type="match status" value="1"/>
</dbReference>
<dbReference type="GO" id="GO:0051131">
    <property type="term" value="P:chaperone-mediated protein complex assembly"/>
    <property type="evidence" value="ECO:0007669"/>
    <property type="project" value="TreeGrafter"/>
</dbReference>
<sequence>MTGLSRLCVVAQPLRGQLLGSLSAEPMDRQLRLSSKKFRERLEPNREKCPPHVLQVIEEELAKLQLLEASSSKFNVTRNYLDWLTTLPWGNYRSP</sequence>
<evidence type="ECO:0000313" key="1">
    <source>
        <dbReference type="EMBL" id="KAF3455987.1"/>
    </source>
</evidence>
<keyword evidence="2" id="KW-1185">Reference proteome</keyword>
<reference evidence="1" key="1">
    <citation type="submission" date="2020-03" db="EMBL/GenBank/DDBJ databases">
        <title>A high-quality chromosome-level genome assembly of a woody plant with both climbing and erect habits, Rhamnella rubrinervis.</title>
        <authorList>
            <person name="Lu Z."/>
            <person name="Yang Y."/>
            <person name="Zhu X."/>
            <person name="Sun Y."/>
        </authorList>
    </citation>
    <scope>NUCLEOTIDE SEQUENCE</scope>
    <source>
        <strain evidence="1">BYM</strain>
        <tissue evidence="1">Leaf</tissue>
    </source>
</reference>